<dbReference type="Gene3D" id="3.30.565.10">
    <property type="entry name" value="Histidine kinase-like ATPase, C-terminal domain"/>
    <property type="match status" value="1"/>
</dbReference>
<dbReference type="GO" id="GO:0042802">
    <property type="term" value="F:identical protein binding"/>
    <property type="evidence" value="ECO:0007669"/>
    <property type="project" value="TreeGrafter"/>
</dbReference>
<feature type="transmembrane region" description="Helical" evidence="1">
    <location>
        <begin position="146"/>
        <end position="167"/>
    </location>
</feature>
<dbReference type="PANTHER" id="PTHR40448:SF1">
    <property type="entry name" value="TWO-COMPONENT SENSOR HISTIDINE KINASE"/>
    <property type="match status" value="1"/>
</dbReference>
<keyword evidence="1" id="KW-0812">Transmembrane</keyword>
<feature type="transmembrane region" description="Helical" evidence="1">
    <location>
        <begin position="179"/>
        <end position="199"/>
    </location>
</feature>
<feature type="transmembrane region" description="Helical" evidence="1">
    <location>
        <begin position="36"/>
        <end position="65"/>
    </location>
</feature>
<dbReference type="EMBL" id="NIPR01000005">
    <property type="protein sequence ID" value="PMD73136.1"/>
    <property type="molecule type" value="Genomic_DNA"/>
</dbReference>
<evidence type="ECO:0000256" key="1">
    <source>
        <dbReference type="SAM" id="Phobius"/>
    </source>
</evidence>
<sequence length="430" mass="50083">MIYLDPIANIVGQILSWIIFFYVFEKVYRPNLLSLTIIFIITVLRSLFFTDFAYLIVVITAYLILNPHKKRNLLLINSLLISILLRLLSETLAKTTVVLFNINHISTHSLSGSCIFVAITILIETSIALAFVYLYKRFNLTSAWQLENSSLFSILITYLFLVIFIFMRIIQHYQAYSDLLSGILLFILIQCTFIVIVFLKSSQIQKESYTRELGKEQLKNLKMYTDQLEHDQLKLRNFEHNYKNQIKDLRSIAVNGDFEKMKVSLVELEDYSNSYFDNISMQLFKDLNNVQNPYLKSLLISKLTLIHQNKTTCHFECRNIVNDVTINIFDLVRLLGISIDNAIEETKGQKNSEIQLAIIQESKQLSFLIINTTHTKTKINQMMQDGYSTKKNHAGFGLANVQDIKKKYPNLFVQYRNDNSWFKLNIQIIK</sequence>
<name>A0A2N7AWM5_9LACO</name>
<feature type="transmembrane region" description="Helical" evidence="1">
    <location>
        <begin position="7"/>
        <end position="24"/>
    </location>
</feature>
<dbReference type="OrthoDB" id="2235311at2"/>
<keyword evidence="1" id="KW-1133">Transmembrane helix</keyword>
<dbReference type="PANTHER" id="PTHR40448">
    <property type="entry name" value="TWO-COMPONENT SENSOR HISTIDINE KINASE"/>
    <property type="match status" value="1"/>
</dbReference>
<feature type="transmembrane region" description="Helical" evidence="1">
    <location>
        <begin position="109"/>
        <end position="134"/>
    </location>
</feature>
<reference evidence="3 4" key="1">
    <citation type="submission" date="2017-05" db="EMBL/GenBank/DDBJ databases">
        <title>Lactobacillus nurukis nov., sp. nov., isolated from nuruk.</title>
        <authorList>
            <person name="Kim S.-J."/>
        </authorList>
    </citation>
    <scope>NUCLEOTIDE SEQUENCE [LARGE SCALE GENOMIC DNA]</scope>
    <source>
        <strain evidence="3 4">SYF10-1a</strain>
    </source>
</reference>
<evidence type="ECO:0000313" key="3">
    <source>
        <dbReference type="EMBL" id="PMD73136.1"/>
    </source>
</evidence>
<feature type="domain" description="Sensor histidine kinase NatK-like C-terminal" evidence="2">
    <location>
        <begin position="327"/>
        <end position="428"/>
    </location>
</feature>
<proteinExistence type="predicted"/>
<dbReference type="SUPFAM" id="SSF55874">
    <property type="entry name" value="ATPase domain of HSP90 chaperone/DNA topoisomerase II/histidine kinase"/>
    <property type="match status" value="1"/>
</dbReference>
<dbReference type="Proteomes" id="UP000235649">
    <property type="component" value="Unassembled WGS sequence"/>
</dbReference>
<protein>
    <recommendedName>
        <fullName evidence="2">Sensor histidine kinase NatK-like C-terminal domain-containing protein</fullName>
    </recommendedName>
</protein>
<gene>
    <name evidence="3" type="ORF">CBP76_03095</name>
</gene>
<keyword evidence="1" id="KW-0472">Membrane</keyword>
<evidence type="ECO:0000259" key="2">
    <source>
        <dbReference type="Pfam" id="PF14501"/>
    </source>
</evidence>
<dbReference type="InterPro" id="IPR032834">
    <property type="entry name" value="NatK-like_C"/>
</dbReference>
<keyword evidence="4" id="KW-1185">Reference proteome</keyword>
<dbReference type="AlphaFoldDB" id="A0A2N7AWM5"/>
<dbReference type="Pfam" id="PF14501">
    <property type="entry name" value="HATPase_c_5"/>
    <property type="match status" value="1"/>
</dbReference>
<organism evidence="3 4">
    <name type="scientific">Companilactobacillus nuruki</name>
    <dbReference type="NCBI Taxonomy" id="1993540"/>
    <lineage>
        <taxon>Bacteria</taxon>
        <taxon>Bacillati</taxon>
        <taxon>Bacillota</taxon>
        <taxon>Bacilli</taxon>
        <taxon>Lactobacillales</taxon>
        <taxon>Lactobacillaceae</taxon>
        <taxon>Companilactobacillus</taxon>
    </lineage>
</organism>
<feature type="transmembrane region" description="Helical" evidence="1">
    <location>
        <begin position="72"/>
        <end position="89"/>
    </location>
</feature>
<comment type="caution">
    <text evidence="3">The sequence shown here is derived from an EMBL/GenBank/DDBJ whole genome shotgun (WGS) entry which is preliminary data.</text>
</comment>
<evidence type="ECO:0000313" key="4">
    <source>
        <dbReference type="Proteomes" id="UP000235649"/>
    </source>
</evidence>
<accession>A0A2N7AWM5</accession>
<dbReference type="InterPro" id="IPR036890">
    <property type="entry name" value="HATPase_C_sf"/>
</dbReference>
<dbReference type="RefSeq" id="WP_102195469.1">
    <property type="nucleotide sequence ID" value="NZ_NIPR01000005.1"/>
</dbReference>